<proteinExistence type="predicted"/>
<accession>A0AA48L219</accession>
<dbReference type="RefSeq" id="XP_060455183.1">
    <property type="nucleotide sequence ID" value="XM_060598384.1"/>
</dbReference>
<organism evidence="1 2">
    <name type="scientific">Cutaneotrichosporon cavernicola</name>
    <dbReference type="NCBI Taxonomy" id="279322"/>
    <lineage>
        <taxon>Eukaryota</taxon>
        <taxon>Fungi</taxon>
        <taxon>Dikarya</taxon>
        <taxon>Basidiomycota</taxon>
        <taxon>Agaricomycotina</taxon>
        <taxon>Tremellomycetes</taxon>
        <taxon>Trichosporonales</taxon>
        <taxon>Trichosporonaceae</taxon>
        <taxon>Cutaneotrichosporon</taxon>
    </lineage>
</organism>
<reference evidence="1" key="1">
    <citation type="journal article" date="2023" name="BMC Genomics">
        <title>Chromosome-level genome assemblies of Cutaneotrichosporon spp. (Trichosporonales, Basidiomycota) reveal imbalanced evolution between nucleotide sequences and chromosome synteny.</title>
        <authorList>
            <person name="Kobayashi Y."/>
            <person name="Kayamori A."/>
            <person name="Aoki K."/>
            <person name="Shiwa Y."/>
            <person name="Matsutani M."/>
            <person name="Fujita N."/>
            <person name="Sugita T."/>
            <person name="Iwasaki W."/>
            <person name="Tanaka N."/>
            <person name="Takashima M."/>
        </authorList>
    </citation>
    <scope>NUCLEOTIDE SEQUENCE</scope>
    <source>
        <strain evidence="1">HIS019</strain>
    </source>
</reference>
<protein>
    <submittedName>
        <fullName evidence="1">Uncharacterized protein</fullName>
    </submittedName>
</protein>
<name>A0AA48L219_9TREE</name>
<gene>
    <name evidence="1" type="ORF">CcaverHIS019_0212790</name>
</gene>
<evidence type="ECO:0000313" key="1">
    <source>
        <dbReference type="EMBL" id="BEI89917.1"/>
    </source>
</evidence>
<dbReference type="EMBL" id="AP028213">
    <property type="protein sequence ID" value="BEI89917.1"/>
    <property type="molecule type" value="Genomic_DNA"/>
</dbReference>
<sequence>MHPSQTLVPRLSALVGRAARRQPRMIPPAAIVAVPHVETHAPRGFFGRLRRPRQLPAPMIAWNDHLSMV</sequence>
<dbReference type="Proteomes" id="UP001233271">
    <property type="component" value="Chromosome 2"/>
</dbReference>
<dbReference type="AlphaFoldDB" id="A0AA48L219"/>
<evidence type="ECO:0000313" key="2">
    <source>
        <dbReference type="Proteomes" id="UP001233271"/>
    </source>
</evidence>
<dbReference type="KEGG" id="ccac:CcaHIS019_0212790"/>
<dbReference type="GeneID" id="85493788"/>
<keyword evidence="2" id="KW-1185">Reference proteome</keyword>